<reference evidence="1 2" key="1">
    <citation type="submission" date="2020-08" db="EMBL/GenBank/DDBJ databases">
        <title>Genomic Encyclopedia of Type Strains, Phase IV (KMG-IV): sequencing the most valuable type-strain genomes for metagenomic binning, comparative biology and taxonomic classification.</title>
        <authorList>
            <person name="Goeker M."/>
        </authorList>
    </citation>
    <scope>NUCLEOTIDE SEQUENCE [LARGE SCALE GENOMIC DNA]</scope>
    <source>
        <strain evidence="1 2">DSM 28570</strain>
    </source>
</reference>
<dbReference type="EMBL" id="JACHEO010000002">
    <property type="protein sequence ID" value="MBB5346863.1"/>
    <property type="molecule type" value="Genomic_DNA"/>
</dbReference>
<keyword evidence="2" id="KW-1185">Reference proteome</keyword>
<dbReference type="AlphaFoldDB" id="A0A840UQH2"/>
<sequence length="140" mass="15506">MIESTAVNQEIEAFINGWEDDDSAARQGFLDLYRHVRALAGVTLDFVGRPGVSYSLRPRGRRQGEGEFFAIIDVIDDDPQARWLSVCFYGHMISDPEGRGEVIPGGLAGADGYCFDVAGDDAGVIEYLQERCREAWTRVS</sequence>
<protein>
    <recommendedName>
        <fullName evidence="3">DUF5655 domain-containing protein</fullName>
    </recommendedName>
</protein>
<dbReference type="Proteomes" id="UP000539642">
    <property type="component" value="Unassembled WGS sequence"/>
</dbReference>
<comment type="caution">
    <text evidence="1">The sequence shown here is derived from an EMBL/GenBank/DDBJ whole genome shotgun (WGS) entry which is preliminary data.</text>
</comment>
<organism evidence="1 2">
    <name type="scientific">Desulfoprunum benzoelyticum</name>
    <dbReference type="NCBI Taxonomy" id="1506996"/>
    <lineage>
        <taxon>Bacteria</taxon>
        <taxon>Pseudomonadati</taxon>
        <taxon>Thermodesulfobacteriota</taxon>
        <taxon>Desulfobulbia</taxon>
        <taxon>Desulfobulbales</taxon>
        <taxon>Desulfobulbaceae</taxon>
        <taxon>Desulfoprunum</taxon>
    </lineage>
</organism>
<evidence type="ECO:0008006" key="3">
    <source>
        <dbReference type="Google" id="ProtNLM"/>
    </source>
</evidence>
<accession>A0A840UQH2</accession>
<name>A0A840UQH2_9BACT</name>
<evidence type="ECO:0000313" key="2">
    <source>
        <dbReference type="Proteomes" id="UP000539642"/>
    </source>
</evidence>
<dbReference type="RefSeq" id="WP_221270816.1">
    <property type="nucleotide sequence ID" value="NZ_JACHEO010000002.1"/>
</dbReference>
<evidence type="ECO:0000313" key="1">
    <source>
        <dbReference type="EMBL" id="MBB5346863.1"/>
    </source>
</evidence>
<gene>
    <name evidence="1" type="ORF">HNQ81_000573</name>
</gene>
<proteinExistence type="predicted"/>